<dbReference type="GO" id="GO:0006511">
    <property type="term" value="P:ubiquitin-dependent protein catabolic process"/>
    <property type="evidence" value="ECO:0007669"/>
    <property type="project" value="TreeGrafter"/>
</dbReference>
<feature type="domain" description="RING-type" evidence="8">
    <location>
        <begin position="185"/>
        <end position="224"/>
    </location>
</feature>
<dbReference type="PROSITE" id="PS50089">
    <property type="entry name" value="ZF_RING_2"/>
    <property type="match status" value="1"/>
</dbReference>
<dbReference type="Gene3D" id="3.30.40.10">
    <property type="entry name" value="Zinc/RING finger domain, C3HC4 (zinc finger)"/>
    <property type="match status" value="1"/>
</dbReference>
<gene>
    <name evidence="9" type="ORF">A4U43_C07F19250</name>
</gene>
<dbReference type="InterPro" id="IPR049627">
    <property type="entry name" value="SLX8"/>
</dbReference>
<sequence>MEANPTPAQAEAAAGSAGNWRSDLTPEGRDRVANKILETLKRHLPVNVPEGLSELRKIAVRFEGKIYNLATSQSDYLRKISLKMLSMEAKVQQPSLITSGTPNDSAVNQNLANSGIRYETVTLSYPKPPTQWLHTPANRSVDCDRNSILEDEPSAKRRKLNEPEKISTEELSCSSEKPKEPTFSCPICLCEIVSPFTTLCGHIFCEVCIKTAIKKQKKLCPTCRTKLTGKNSIHRVFLPSLD</sequence>
<dbReference type="GO" id="GO:0033768">
    <property type="term" value="C:SUMO-targeted ubiquitin ligase complex"/>
    <property type="evidence" value="ECO:0007669"/>
    <property type="project" value="TreeGrafter"/>
</dbReference>
<dbReference type="GO" id="GO:0140082">
    <property type="term" value="F:SUMO-ubiquitin ligase activity"/>
    <property type="evidence" value="ECO:0007669"/>
    <property type="project" value="TreeGrafter"/>
</dbReference>
<dbReference type="Gene3D" id="1.10.246.20">
    <property type="entry name" value="Coactivator CBP, KIX domain"/>
    <property type="match status" value="1"/>
</dbReference>
<proteinExistence type="predicted"/>
<accession>A0A5P1EF25</accession>
<keyword evidence="4" id="KW-0862">Zinc</keyword>
<evidence type="ECO:0000256" key="7">
    <source>
        <dbReference type="SAM" id="MobiDB-lite"/>
    </source>
</evidence>
<dbReference type="Proteomes" id="UP000243459">
    <property type="component" value="Chromosome 7"/>
</dbReference>
<dbReference type="GO" id="GO:0006355">
    <property type="term" value="P:regulation of DNA-templated transcription"/>
    <property type="evidence" value="ECO:0007669"/>
    <property type="project" value="InterPro"/>
</dbReference>
<dbReference type="PANTHER" id="PTHR47094:SF1">
    <property type="entry name" value="RING-TYPE E3 UBIQUITIN TRANSFERASE"/>
    <property type="match status" value="1"/>
</dbReference>
<dbReference type="GO" id="GO:0008270">
    <property type="term" value="F:zinc ion binding"/>
    <property type="evidence" value="ECO:0007669"/>
    <property type="project" value="UniProtKB-KW"/>
</dbReference>
<evidence type="ECO:0000313" key="9">
    <source>
        <dbReference type="EMBL" id="ONK63817.1"/>
    </source>
</evidence>
<dbReference type="InterPro" id="IPR001841">
    <property type="entry name" value="Znf_RING"/>
</dbReference>
<dbReference type="Gramene" id="ONK63817">
    <property type="protein sequence ID" value="ONK63817"/>
    <property type="gene ID" value="A4U43_C07F19250"/>
</dbReference>
<dbReference type="GO" id="GO:0003712">
    <property type="term" value="F:transcription coregulator activity"/>
    <property type="evidence" value="ECO:0007669"/>
    <property type="project" value="InterPro"/>
</dbReference>
<protein>
    <recommendedName>
        <fullName evidence="8">RING-type domain-containing protein</fullName>
    </recommendedName>
</protein>
<dbReference type="EMBL" id="CM007387">
    <property type="protein sequence ID" value="ONK63817.1"/>
    <property type="molecule type" value="Genomic_DNA"/>
</dbReference>
<evidence type="ECO:0000313" key="10">
    <source>
        <dbReference type="Proteomes" id="UP000243459"/>
    </source>
</evidence>
<evidence type="ECO:0000256" key="5">
    <source>
        <dbReference type="ARBA" id="ARBA00023242"/>
    </source>
</evidence>
<dbReference type="FunFam" id="1.10.246.20:FF:000003">
    <property type="entry name" value="Mediator of RNA polymerase II transcription subunit 15a"/>
    <property type="match status" value="1"/>
</dbReference>
<feature type="region of interest" description="Disordered" evidence="7">
    <location>
        <begin position="1"/>
        <end position="26"/>
    </location>
</feature>
<keyword evidence="2" id="KW-0479">Metal-binding</keyword>
<dbReference type="SUPFAM" id="SSF47040">
    <property type="entry name" value="Kix domain of CBP (creb binding protein)"/>
    <property type="match status" value="1"/>
</dbReference>
<dbReference type="GO" id="GO:0061630">
    <property type="term" value="F:ubiquitin protein ligase activity"/>
    <property type="evidence" value="ECO:0007669"/>
    <property type="project" value="InterPro"/>
</dbReference>
<evidence type="ECO:0000259" key="8">
    <source>
        <dbReference type="PROSITE" id="PS50089"/>
    </source>
</evidence>
<feature type="compositionally biased region" description="Low complexity" evidence="7">
    <location>
        <begin position="1"/>
        <end position="19"/>
    </location>
</feature>
<dbReference type="InterPro" id="IPR013083">
    <property type="entry name" value="Znf_RING/FYVE/PHD"/>
</dbReference>
<dbReference type="AlphaFoldDB" id="A0A5P1EF25"/>
<dbReference type="PANTHER" id="PTHR47094">
    <property type="entry name" value="ELFLESS, ISOFORM B"/>
    <property type="match status" value="1"/>
</dbReference>
<dbReference type="InterPro" id="IPR017907">
    <property type="entry name" value="Znf_RING_CS"/>
</dbReference>
<comment type="subcellular location">
    <subcellularLocation>
        <location evidence="1">Nucleus</location>
    </subcellularLocation>
</comment>
<dbReference type="InterPro" id="IPR036529">
    <property type="entry name" value="KIX_dom_sf"/>
</dbReference>
<name>A0A5P1EF25_ASPOF</name>
<organism evidence="9 10">
    <name type="scientific">Asparagus officinalis</name>
    <name type="common">Garden asparagus</name>
    <dbReference type="NCBI Taxonomy" id="4686"/>
    <lineage>
        <taxon>Eukaryota</taxon>
        <taxon>Viridiplantae</taxon>
        <taxon>Streptophyta</taxon>
        <taxon>Embryophyta</taxon>
        <taxon>Tracheophyta</taxon>
        <taxon>Spermatophyta</taxon>
        <taxon>Magnoliopsida</taxon>
        <taxon>Liliopsida</taxon>
        <taxon>Asparagales</taxon>
        <taxon>Asparagaceae</taxon>
        <taxon>Asparagoideae</taxon>
        <taxon>Asparagus</taxon>
    </lineage>
</organism>
<keyword evidence="3 6" id="KW-0863">Zinc-finger</keyword>
<evidence type="ECO:0000256" key="3">
    <source>
        <dbReference type="ARBA" id="ARBA00022771"/>
    </source>
</evidence>
<dbReference type="PROSITE" id="PS00518">
    <property type="entry name" value="ZF_RING_1"/>
    <property type="match status" value="1"/>
</dbReference>
<dbReference type="Pfam" id="PF13639">
    <property type="entry name" value="zf-RING_2"/>
    <property type="match status" value="1"/>
</dbReference>
<dbReference type="InterPro" id="IPR036546">
    <property type="entry name" value="MED15_KIX"/>
</dbReference>
<keyword evidence="10" id="KW-1185">Reference proteome</keyword>
<keyword evidence="5" id="KW-0539">Nucleus</keyword>
<evidence type="ECO:0000256" key="1">
    <source>
        <dbReference type="ARBA" id="ARBA00004123"/>
    </source>
</evidence>
<dbReference type="SUPFAM" id="SSF57850">
    <property type="entry name" value="RING/U-box"/>
    <property type="match status" value="1"/>
</dbReference>
<evidence type="ECO:0000256" key="2">
    <source>
        <dbReference type="ARBA" id="ARBA00022723"/>
    </source>
</evidence>
<evidence type="ECO:0000256" key="4">
    <source>
        <dbReference type="ARBA" id="ARBA00022833"/>
    </source>
</evidence>
<dbReference type="Pfam" id="PF16987">
    <property type="entry name" value="KIX_2"/>
    <property type="match status" value="1"/>
</dbReference>
<reference evidence="10" key="1">
    <citation type="journal article" date="2017" name="Nat. Commun.">
        <title>The asparagus genome sheds light on the origin and evolution of a young Y chromosome.</title>
        <authorList>
            <person name="Harkess A."/>
            <person name="Zhou J."/>
            <person name="Xu C."/>
            <person name="Bowers J.E."/>
            <person name="Van der Hulst R."/>
            <person name="Ayyampalayam S."/>
            <person name="Mercati F."/>
            <person name="Riccardi P."/>
            <person name="McKain M.R."/>
            <person name="Kakrana A."/>
            <person name="Tang H."/>
            <person name="Ray J."/>
            <person name="Groenendijk J."/>
            <person name="Arikit S."/>
            <person name="Mathioni S.M."/>
            <person name="Nakano M."/>
            <person name="Shan H."/>
            <person name="Telgmann-Rauber A."/>
            <person name="Kanno A."/>
            <person name="Yue Z."/>
            <person name="Chen H."/>
            <person name="Li W."/>
            <person name="Chen Y."/>
            <person name="Xu X."/>
            <person name="Zhang Y."/>
            <person name="Luo S."/>
            <person name="Chen H."/>
            <person name="Gao J."/>
            <person name="Mao Z."/>
            <person name="Pires J.C."/>
            <person name="Luo M."/>
            <person name="Kudrna D."/>
            <person name="Wing R.A."/>
            <person name="Meyers B.C."/>
            <person name="Yi K."/>
            <person name="Kong H."/>
            <person name="Lavrijsen P."/>
            <person name="Sunseri F."/>
            <person name="Falavigna A."/>
            <person name="Ye Y."/>
            <person name="Leebens-Mack J.H."/>
            <person name="Chen G."/>
        </authorList>
    </citation>
    <scope>NUCLEOTIDE SEQUENCE [LARGE SCALE GENOMIC DNA]</scope>
    <source>
        <strain evidence="10">cv. DH0086</strain>
    </source>
</reference>
<evidence type="ECO:0000256" key="6">
    <source>
        <dbReference type="PROSITE-ProRule" id="PRU00175"/>
    </source>
</evidence>
<dbReference type="GO" id="GO:0032183">
    <property type="term" value="F:SUMO binding"/>
    <property type="evidence" value="ECO:0007669"/>
    <property type="project" value="TreeGrafter"/>
</dbReference>
<dbReference type="SMART" id="SM00184">
    <property type="entry name" value="RING"/>
    <property type="match status" value="1"/>
</dbReference>
<feature type="region of interest" description="Disordered" evidence="7">
    <location>
        <begin position="152"/>
        <end position="179"/>
    </location>
</feature>